<feature type="transmembrane region" description="Helical" evidence="5">
    <location>
        <begin position="148"/>
        <end position="168"/>
    </location>
</feature>
<dbReference type="CDD" id="cd09317">
    <property type="entry name" value="TDT_Mae1_like"/>
    <property type="match status" value="1"/>
</dbReference>
<feature type="transmembrane region" description="Helical" evidence="5">
    <location>
        <begin position="67"/>
        <end position="91"/>
    </location>
</feature>
<gene>
    <name evidence="6" type="ORF">M406DRAFT_290594</name>
</gene>
<keyword evidence="3 5" id="KW-1133">Transmembrane helix</keyword>
<feature type="transmembrane region" description="Helical" evidence="5">
    <location>
        <begin position="180"/>
        <end position="199"/>
    </location>
</feature>
<evidence type="ECO:0000256" key="4">
    <source>
        <dbReference type="ARBA" id="ARBA00023136"/>
    </source>
</evidence>
<dbReference type="InterPro" id="IPR038665">
    <property type="entry name" value="Voltage-dep_anion_channel_sf"/>
</dbReference>
<dbReference type="RefSeq" id="XP_040777184.1">
    <property type="nucleotide sequence ID" value="XM_040918913.1"/>
</dbReference>
<dbReference type="Pfam" id="PF03595">
    <property type="entry name" value="SLAC1"/>
    <property type="match status" value="1"/>
</dbReference>
<feature type="transmembrane region" description="Helical" evidence="5">
    <location>
        <begin position="369"/>
        <end position="391"/>
    </location>
</feature>
<feature type="transmembrane region" description="Helical" evidence="5">
    <location>
        <begin position="296"/>
        <end position="324"/>
    </location>
</feature>
<accession>A0A9P4Y470</accession>
<evidence type="ECO:0000256" key="5">
    <source>
        <dbReference type="SAM" id="Phobius"/>
    </source>
</evidence>
<dbReference type="PANTHER" id="PTHR31162:SF3">
    <property type="entry name" value="TRANSPORTER_MALIC ACID TRANSPORT PROTEIN, PUTATIVE-RELATED"/>
    <property type="match status" value="1"/>
</dbReference>
<feature type="transmembrane region" description="Helical" evidence="5">
    <location>
        <begin position="42"/>
        <end position="61"/>
    </location>
</feature>
<dbReference type="GO" id="GO:0016020">
    <property type="term" value="C:membrane"/>
    <property type="evidence" value="ECO:0007669"/>
    <property type="project" value="UniProtKB-SubCell"/>
</dbReference>
<evidence type="ECO:0000313" key="6">
    <source>
        <dbReference type="EMBL" id="KAF3766223.1"/>
    </source>
</evidence>
<dbReference type="GeneID" id="63836042"/>
<comment type="subcellular location">
    <subcellularLocation>
        <location evidence="1">Membrane</location>
        <topology evidence="1">Multi-pass membrane protein</topology>
    </subcellularLocation>
</comment>
<evidence type="ECO:0000313" key="7">
    <source>
        <dbReference type="Proteomes" id="UP000803844"/>
    </source>
</evidence>
<evidence type="ECO:0000256" key="3">
    <source>
        <dbReference type="ARBA" id="ARBA00022989"/>
    </source>
</evidence>
<dbReference type="AlphaFoldDB" id="A0A9P4Y470"/>
<proteinExistence type="predicted"/>
<feature type="transmembrane region" description="Helical" evidence="5">
    <location>
        <begin position="219"/>
        <end position="243"/>
    </location>
</feature>
<evidence type="ECO:0008006" key="8">
    <source>
        <dbReference type="Google" id="ProtNLM"/>
    </source>
</evidence>
<dbReference type="Gene3D" id="1.50.10.150">
    <property type="entry name" value="Voltage-dependent anion channel"/>
    <property type="match status" value="1"/>
</dbReference>
<feature type="transmembrane region" description="Helical" evidence="5">
    <location>
        <begin position="112"/>
        <end position="133"/>
    </location>
</feature>
<evidence type="ECO:0000256" key="1">
    <source>
        <dbReference type="ARBA" id="ARBA00004141"/>
    </source>
</evidence>
<protein>
    <recommendedName>
        <fullName evidence="8">Malic acid transport protein</fullName>
    </recommendedName>
</protein>
<organism evidence="6 7">
    <name type="scientific">Cryphonectria parasitica (strain ATCC 38755 / EP155)</name>
    <dbReference type="NCBI Taxonomy" id="660469"/>
    <lineage>
        <taxon>Eukaryota</taxon>
        <taxon>Fungi</taxon>
        <taxon>Dikarya</taxon>
        <taxon>Ascomycota</taxon>
        <taxon>Pezizomycotina</taxon>
        <taxon>Sordariomycetes</taxon>
        <taxon>Sordariomycetidae</taxon>
        <taxon>Diaporthales</taxon>
        <taxon>Cryphonectriaceae</taxon>
        <taxon>Cryphonectria-Endothia species complex</taxon>
        <taxon>Cryphonectria</taxon>
    </lineage>
</organism>
<dbReference type="GO" id="GO:0015140">
    <property type="term" value="F:malate transmembrane transporter activity"/>
    <property type="evidence" value="ECO:0007669"/>
    <property type="project" value="InterPro"/>
</dbReference>
<dbReference type="InterPro" id="IPR030185">
    <property type="entry name" value="Mae1"/>
</dbReference>
<keyword evidence="2 5" id="KW-0812">Transmembrane</keyword>
<dbReference type="PANTHER" id="PTHR31162">
    <property type="entry name" value="MALIC ACID TRANSPORT PROTEIN-RELATED"/>
    <property type="match status" value="1"/>
</dbReference>
<comment type="caution">
    <text evidence="6">The sequence shown here is derived from an EMBL/GenBank/DDBJ whole genome shotgun (WGS) entry which is preliminary data.</text>
</comment>
<dbReference type="OrthoDB" id="2901184at2759"/>
<sequence length="405" mass="45353">MDQRRHDVSRHPVSVDELVSRSKNLGETGTVSIKDRIACFQWTWFTSTMATGGIANVLASIPFRARWLDIIGLIFFFFNICIFITNTVLLVMRFRLRPGSLRNSFTDQFESLFIPASIVSLGTICINICQYGVPNTGPWLLHTMEVLFWMWTVLAVSASSTVYVILWSTMTFPIHTMTPVWVFPAYPLLITAPFAANLINAAVKVGEVNQINGLPITMAAVAVQGMGFSLSFMVLAAFIYRLMTQKLPRDTQRPGVFISIGPSGFTTAGIVELGSLAAEILPEDFMEPGMTEHAVFILKLLSAMIGLWLWGLAVWFFIVSIGSFWKYAEPDHKTKVSFQMTFFSFVFPNTALVTATYQIGKAFNCNPLEIVGCVMAGLLVVVWAVVFTMMLRSIWTRQLLWPKMD</sequence>
<keyword evidence="4 5" id="KW-0472">Membrane</keyword>
<name>A0A9P4Y470_CRYP1</name>
<dbReference type="Proteomes" id="UP000803844">
    <property type="component" value="Unassembled WGS sequence"/>
</dbReference>
<dbReference type="InterPro" id="IPR004695">
    <property type="entry name" value="SLAC1/Mae1/Ssu1/TehA"/>
</dbReference>
<keyword evidence="7" id="KW-1185">Reference proteome</keyword>
<reference evidence="6" key="1">
    <citation type="journal article" date="2020" name="Phytopathology">
        <title>Genome sequence of the chestnut blight fungus Cryphonectria parasitica EP155: A fundamental resource for an archetypical invasive plant pathogen.</title>
        <authorList>
            <person name="Crouch J.A."/>
            <person name="Dawe A."/>
            <person name="Aerts A."/>
            <person name="Barry K."/>
            <person name="Churchill A.C.L."/>
            <person name="Grimwood J."/>
            <person name="Hillman B."/>
            <person name="Milgroom M.G."/>
            <person name="Pangilinan J."/>
            <person name="Smith M."/>
            <person name="Salamov A."/>
            <person name="Schmutz J."/>
            <person name="Yadav J."/>
            <person name="Grigoriev I.V."/>
            <person name="Nuss D."/>
        </authorList>
    </citation>
    <scope>NUCLEOTIDE SEQUENCE</scope>
    <source>
        <strain evidence="6">EP155</strain>
    </source>
</reference>
<feature type="transmembrane region" description="Helical" evidence="5">
    <location>
        <begin position="336"/>
        <end position="357"/>
    </location>
</feature>
<evidence type="ECO:0000256" key="2">
    <source>
        <dbReference type="ARBA" id="ARBA00022692"/>
    </source>
</evidence>
<dbReference type="EMBL" id="MU032347">
    <property type="protein sequence ID" value="KAF3766223.1"/>
    <property type="molecule type" value="Genomic_DNA"/>
</dbReference>